<evidence type="ECO:0008006" key="4">
    <source>
        <dbReference type="Google" id="ProtNLM"/>
    </source>
</evidence>
<reference evidence="3" key="1">
    <citation type="submission" date="2017-08" db="EMBL/GenBank/DDBJ databases">
        <authorList>
            <person name="Varghese N."/>
            <person name="Submissions S."/>
        </authorList>
    </citation>
    <scope>NUCLEOTIDE SEQUENCE [LARGE SCALE GENOMIC DNA]</scope>
    <source>
        <strain evidence="3">JA234</strain>
    </source>
</reference>
<proteinExistence type="predicted"/>
<gene>
    <name evidence="2" type="ORF">SAMN05878503_111107</name>
</gene>
<protein>
    <recommendedName>
        <fullName evidence="4">Protein NnrT</fullName>
    </recommendedName>
</protein>
<dbReference type="OrthoDB" id="7876754at2"/>
<dbReference type="RefSeq" id="WP_097030985.1">
    <property type="nucleotide sequence ID" value="NZ_OAOQ01000011.1"/>
</dbReference>
<dbReference type="Proteomes" id="UP000219467">
    <property type="component" value="Unassembled WGS sequence"/>
</dbReference>
<evidence type="ECO:0000313" key="3">
    <source>
        <dbReference type="Proteomes" id="UP000219467"/>
    </source>
</evidence>
<keyword evidence="1" id="KW-0812">Transmembrane</keyword>
<organism evidence="2 3">
    <name type="scientific">Cereibacter ovatus</name>
    <dbReference type="NCBI Taxonomy" id="439529"/>
    <lineage>
        <taxon>Bacteria</taxon>
        <taxon>Pseudomonadati</taxon>
        <taxon>Pseudomonadota</taxon>
        <taxon>Alphaproteobacteria</taxon>
        <taxon>Rhodobacterales</taxon>
        <taxon>Paracoccaceae</taxon>
        <taxon>Cereibacter</taxon>
    </lineage>
</organism>
<dbReference type="AlphaFoldDB" id="A0A285CWX3"/>
<dbReference type="EMBL" id="OAOQ01000011">
    <property type="protein sequence ID" value="SNX72067.1"/>
    <property type="molecule type" value="Genomic_DNA"/>
</dbReference>
<evidence type="ECO:0000256" key="1">
    <source>
        <dbReference type="SAM" id="Phobius"/>
    </source>
</evidence>
<sequence>MRILLPLLILIPGVLAAATFERPVPQAQTDVAEFWFAMASVGFVLALAAVQWMVQRR</sequence>
<keyword evidence="1" id="KW-1133">Transmembrane helix</keyword>
<name>A0A285CWX3_9RHOB</name>
<evidence type="ECO:0000313" key="2">
    <source>
        <dbReference type="EMBL" id="SNX72067.1"/>
    </source>
</evidence>
<feature type="transmembrane region" description="Helical" evidence="1">
    <location>
        <begin position="32"/>
        <end position="54"/>
    </location>
</feature>
<keyword evidence="1" id="KW-0472">Membrane</keyword>
<keyword evidence="3" id="KW-1185">Reference proteome</keyword>
<accession>A0A285CWX3</accession>